<dbReference type="Proteomes" id="UP000613177">
    <property type="component" value="Unassembled WGS sequence"/>
</dbReference>
<evidence type="ECO:0000256" key="1">
    <source>
        <dbReference type="SAM" id="MobiDB-lite"/>
    </source>
</evidence>
<sequence length="383" mass="44684">MIWWCRCRDFPKLALGGVNGGLPRNNLNQNMEQKAITYIEISILLMKLNFRKRLTYKLQNLLEKHLEKRYQNEPYEKSTGSSNQDELFAFGIQCQQEYLSHSFTFDHKDSYYTKYEVSTPTELEGIKSFEEKKLPIMPTKRRDFIKSFNKNSSSDLRNRILQFQVFNGEEEIEVSRGETSSSSSNKRKSKGRSVAGLEPLERKKIGSKCGMIFTKQSCGHDEVEEYGASEAGKDYDRDQATKRLEESFVKLRKCLKDMLDNILFRNDDYKKLQTVGFIHSGLQSYVVRADRPTRYITRTQKYKTYHVSNNISNFGSTILPVIYIAWVIKDIAKNTYNIIQESDEDDNNSNSSEWLTQYWDESEEEDMPQTSSSQEKVVKKNKT</sequence>
<feature type="region of interest" description="Disordered" evidence="1">
    <location>
        <begin position="174"/>
        <end position="197"/>
    </location>
</feature>
<organism evidence="2 3">
    <name type="scientific">Thamnidium elegans</name>
    <dbReference type="NCBI Taxonomy" id="101142"/>
    <lineage>
        <taxon>Eukaryota</taxon>
        <taxon>Fungi</taxon>
        <taxon>Fungi incertae sedis</taxon>
        <taxon>Mucoromycota</taxon>
        <taxon>Mucoromycotina</taxon>
        <taxon>Mucoromycetes</taxon>
        <taxon>Mucorales</taxon>
        <taxon>Mucorineae</taxon>
        <taxon>Mucoraceae</taxon>
        <taxon>Thamnidium</taxon>
    </lineage>
</organism>
<feature type="region of interest" description="Disordered" evidence="1">
    <location>
        <begin position="342"/>
        <end position="383"/>
    </location>
</feature>
<evidence type="ECO:0000313" key="2">
    <source>
        <dbReference type="EMBL" id="KAG2237056.1"/>
    </source>
</evidence>
<reference evidence="2" key="1">
    <citation type="submission" date="2021-01" db="EMBL/GenBank/DDBJ databases">
        <title>Metabolic potential, ecology and presence of endohyphal bacteria is reflected in genomic diversity of Mucoromycotina.</title>
        <authorList>
            <person name="Muszewska A."/>
            <person name="Okrasinska A."/>
            <person name="Steczkiewicz K."/>
            <person name="Drgas O."/>
            <person name="Orlowska M."/>
            <person name="Perlinska-Lenart U."/>
            <person name="Aleksandrzak-Piekarczyk T."/>
            <person name="Szatraj K."/>
            <person name="Zielenkiewicz U."/>
            <person name="Pilsyk S."/>
            <person name="Malc E."/>
            <person name="Mieczkowski P."/>
            <person name="Kruszewska J.S."/>
            <person name="Biernat P."/>
            <person name="Pawlowska J."/>
        </authorList>
    </citation>
    <scope>NUCLEOTIDE SEQUENCE</scope>
    <source>
        <strain evidence="2">WA0000018081</strain>
    </source>
</reference>
<comment type="caution">
    <text evidence="2">The sequence shown here is derived from an EMBL/GenBank/DDBJ whole genome shotgun (WGS) entry which is preliminary data.</text>
</comment>
<keyword evidence="3" id="KW-1185">Reference proteome</keyword>
<accession>A0A8H7SXW8</accession>
<gene>
    <name evidence="2" type="ORF">INT48_001824</name>
</gene>
<protein>
    <submittedName>
        <fullName evidence="2">Uncharacterized protein</fullName>
    </submittedName>
</protein>
<name>A0A8H7SXW8_9FUNG</name>
<dbReference type="AlphaFoldDB" id="A0A8H7SXW8"/>
<dbReference type="EMBL" id="JAEPRE010000010">
    <property type="protein sequence ID" value="KAG2237056.1"/>
    <property type="molecule type" value="Genomic_DNA"/>
</dbReference>
<proteinExistence type="predicted"/>
<evidence type="ECO:0000313" key="3">
    <source>
        <dbReference type="Proteomes" id="UP000613177"/>
    </source>
</evidence>